<evidence type="ECO:0000313" key="5">
    <source>
        <dbReference type="Proteomes" id="UP000278036"/>
    </source>
</evidence>
<dbReference type="OrthoDB" id="5461292at2"/>
<evidence type="ECO:0000313" key="4">
    <source>
        <dbReference type="Proteomes" id="UP000274097"/>
    </source>
</evidence>
<dbReference type="InterPro" id="IPR012334">
    <property type="entry name" value="Pectin_lyas_fold"/>
</dbReference>
<reference evidence="2 5" key="1">
    <citation type="submission" date="2018-09" db="EMBL/GenBank/DDBJ databases">
        <title>Roseomonas sp. nov., isolated from feces of Tibetan antelopes in the Qinghai-Tibet plateau, China.</title>
        <authorList>
            <person name="Tian Z."/>
        </authorList>
    </citation>
    <scope>NUCLEOTIDE SEQUENCE [LARGE SCALE GENOMIC DNA]</scope>
    <source>
        <strain evidence="3 4">Z23</strain>
        <strain evidence="2 5">Z24</strain>
    </source>
</reference>
<accession>A0A3A9JT77</accession>
<name>A0A3A9JT77_9PROT</name>
<dbReference type="RefSeq" id="WP_120638558.1">
    <property type="nucleotide sequence ID" value="NZ_RAQU01000063.1"/>
</dbReference>
<organism evidence="2 5">
    <name type="scientific">Teichococcus wenyumeiae</name>
    <dbReference type="NCBI Taxonomy" id="2478470"/>
    <lineage>
        <taxon>Bacteria</taxon>
        <taxon>Pseudomonadati</taxon>
        <taxon>Pseudomonadota</taxon>
        <taxon>Alphaproteobacteria</taxon>
        <taxon>Acetobacterales</taxon>
        <taxon>Roseomonadaceae</taxon>
        <taxon>Roseomonas</taxon>
    </lineage>
</organism>
<dbReference type="EMBL" id="RFLX01000009">
    <property type="protein sequence ID" value="RMI20900.1"/>
    <property type="molecule type" value="Genomic_DNA"/>
</dbReference>
<dbReference type="Gene3D" id="2.160.20.10">
    <property type="entry name" value="Single-stranded right-handed beta-helix, Pectin lyase-like"/>
    <property type="match status" value="1"/>
</dbReference>
<proteinExistence type="predicted"/>
<protein>
    <submittedName>
        <fullName evidence="2">Hydrolase</fullName>
    </submittedName>
</protein>
<keyword evidence="2" id="KW-0378">Hydrolase</keyword>
<dbReference type="AlphaFoldDB" id="A0A3A9JT77"/>
<dbReference type="GO" id="GO:0016787">
    <property type="term" value="F:hydrolase activity"/>
    <property type="evidence" value="ECO:0007669"/>
    <property type="project" value="UniProtKB-KW"/>
</dbReference>
<feature type="domain" description="Bacteriophage T7 tail fibre protein-like N-terminal" evidence="1">
    <location>
        <begin position="14"/>
        <end position="120"/>
    </location>
</feature>
<dbReference type="Proteomes" id="UP000274097">
    <property type="component" value="Unassembled WGS sequence"/>
</dbReference>
<evidence type="ECO:0000313" key="3">
    <source>
        <dbReference type="EMBL" id="RMI20900.1"/>
    </source>
</evidence>
<sequence>MAEHIRIGDVAPRVHYAADGAQTVFIFPFPIFQVADMEVRVDGRVAASGYAVRGAGASEGGSVVFAKAPHAGSMVALRRRMVIARNSDFQPNGLLRANTLNDDLDRQVAAMQEFRDDTGSMLRANPGEAPTGLVLPDRMARANRVLGFDSLGNATAFTREEGVLRVPQVGAIARTVADKMGEVLSARDFGAMGDGISDDGPALQAAMNAAAGTGKYLLIGEGSFRTTMPLLLPGAAPGMTMRGVILYAGPGGHAALTLGDGAGARNAAELYKGLRVQRATLSDWVDEADIGILLRNLDASNVEIRQVEGFTIGIRTQGVERGFEDSTLQLGRIVDNRIGLDIHCETAAAWNNSIRYIGGHFANSSATHPTKDRFGVRFSCAPGAYPRHNAHLFIGPGFELQRQGTPGTVAAIPFLLEAGDERGIIARGVRMEQCSPFVARHTGGANDCVYEISYVGTYAFTGTAIDYTASATRAGGTVVPLHQAAAAQGAPRLVAAAENVRQRAFRQTIDTSGGIGFEQMAVLSGNPAGPPGNLTGFAFAGLTLFTLNADTVGIPTSRGLAFVVDCSECKEFFIAAEGSELRPVVMQFDAKENVLAEASPALLSNMNTVWAGSPSFCWEGNANLDSLVGGLAINKLQRVTLHANARFAAIGVRGGTAGAVLKALRLYCSPMYAPAVIYGGSRKWGVREYTTSDAGWVVPALAPGASATRDVTLPGVRQGDFVQAAFAKPSGFQNGGVVFHASVGGTDGADQVRVTAQNISGGSIAVDAGTLFLRATKPRI</sequence>
<dbReference type="InterPro" id="IPR011050">
    <property type="entry name" value="Pectin_lyase_fold/virulence"/>
</dbReference>
<dbReference type="InterPro" id="IPR005604">
    <property type="entry name" value="Phage_T7_tail_fibre-like_N"/>
</dbReference>
<evidence type="ECO:0000259" key="1">
    <source>
        <dbReference type="Pfam" id="PF03906"/>
    </source>
</evidence>
<keyword evidence="4" id="KW-1185">Reference proteome</keyword>
<comment type="caution">
    <text evidence="2">The sequence shown here is derived from an EMBL/GenBank/DDBJ whole genome shotgun (WGS) entry which is preliminary data.</text>
</comment>
<evidence type="ECO:0000313" key="2">
    <source>
        <dbReference type="EMBL" id="RKK03918.1"/>
    </source>
</evidence>
<dbReference type="InParanoid" id="A0A3A9JT77"/>
<dbReference type="Pfam" id="PF03906">
    <property type="entry name" value="Phage_T7_tail"/>
    <property type="match status" value="1"/>
</dbReference>
<dbReference type="SUPFAM" id="SSF51126">
    <property type="entry name" value="Pectin lyase-like"/>
    <property type="match status" value="1"/>
</dbReference>
<dbReference type="EMBL" id="RAQU01000063">
    <property type="protein sequence ID" value="RKK03918.1"/>
    <property type="molecule type" value="Genomic_DNA"/>
</dbReference>
<gene>
    <name evidence="2" type="ORF">D6Z83_12045</name>
    <name evidence="3" type="ORF">EBE87_13900</name>
</gene>
<dbReference type="Proteomes" id="UP000278036">
    <property type="component" value="Unassembled WGS sequence"/>
</dbReference>